<protein>
    <recommendedName>
        <fullName evidence="3">Pilin</fullName>
    </recommendedName>
</protein>
<keyword evidence="4" id="KW-0281">Fimbrium</keyword>
<keyword evidence="5" id="KW-1133">Transmembrane helix</keyword>
<gene>
    <name evidence="6" type="ORF">HGP31_26750</name>
</gene>
<dbReference type="PANTHER" id="PTHR30093:SF34">
    <property type="entry name" value="PREPILIN PEPTIDASE-DEPENDENT PROTEIN D"/>
    <property type="match status" value="1"/>
</dbReference>
<dbReference type="Proteomes" id="UP000501367">
    <property type="component" value="Chromosome"/>
</dbReference>
<organism evidence="6 7">
    <name type="scientific">Pseudomonas umsongensis</name>
    <dbReference type="NCBI Taxonomy" id="198618"/>
    <lineage>
        <taxon>Bacteria</taxon>
        <taxon>Pseudomonadati</taxon>
        <taxon>Pseudomonadota</taxon>
        <taxon>Gammaproteobacteria</taxon>
        <taxon>Pseudomonadales</taxon>
        <taxon>Pseudomonadaceae</taxon>
        <taxon>Pseudomonas</taxon>
    </lineage>
</organism>
<dbReference type="RefSeq" id="WP_020798602.1">
    <property type="nucleotide sequence ID" value="NZ_CP051487.1"/>
</dbReference>
<comment type="similarity">
    <text evidence="1 4">Belongs to the N-Me-Phe pilin family.</text>
</comment>
<dbReference type="KEGG" id="pum:HGP31_26750"/>
<evidence type="ECO:0000256" key="5">
    <source>
        <dbReference type="SAM" id="Phobius"/>
    </source>
</evidence>
<dbReference type="InterPro" id="IPR045584">
    <property type="entry name" value="Pilin-like"/>
</dbReference>
<evidence type="ECO:0000256" key="1">
    <source>
        <dbReference type="ARBA" id="ARBA00005233"/>
    </source>
</evidence>
<evidence type="ECO:0000313" key="6">
    <source>
        <dbReference type="EMBL" id="QJC81716.1"/>
    </source>
</evidence>
<dbReference type="NCBIfam" id="TIGR02532">
    <property type="entry name" value="IV_pilin_GFxxxE"/>
    <property type="match status" value="1"/>
</dbReference>
<dbReference type="InterPro" id="IPR012902">
    <property type="entry name" value="N_methyl_site"/>
</dbReference>
<evidence type="ECO:0000256" key="4">
    <source>
        <dbReference type="RuleBase" id="RU000389"/>
    </source>
</evidence>
<sequence>MNNQKGFTLIELLIVVAIIGILATFAIPAYSKYQARAKVTAGLAEISALKVAFEDLMNQGTDPDLTQVGGSATTSNCATTAVGKAAEGTGTIGCTILNAPAQVLNKTITLTRSLTGWTCTTGVEQEYAPKGCKGVEPKA</sequence>
<dbReference type="GO" id="GO:0009289">
    <property type="term" value="C:pilus"/>
    <property type="evidence" value="ECO:0007669"/>
    <property type="project" value="InterPro"/>
</dbReference>
<evidence type="ECO:0000313" key="7">
    <source>
        <dbReference type="Proteomes" id="UP000501367"/>
    </source>
</evidence>
<evidence type="ECO:0000256" key="3">
    <source>
        <dbReference type="ARBA" id="ARBA00029638"/>
    </source>
</evidence>
<evidence type="ECO:0000256" key="2">
    <source>
        <dbReference type="ARBA" id="ARBA00022481"/>
    </source>
</evidence>
<accession>A0AAE7DGN5</accession>
<dbReference type="Gene3D" id="3.30.700.10">
    <property type="entry name" value="Glycoprotein, Type 4 Pilin"/>
    <property type="match status" value="1"/>
</dbReference>
<keyword evidence="2" id="KW-0488">Methylation</keyword>
<keyword evidence="5" id="KW-0472">Membrane</keyword>
<dbReference type="SUPFAM" id="SSF54523">
    <property type="entry name" value="Pili subunits"/>
    <property type="match status" value="1"/>
</dbReference>
<reference evidence="6 7" key="1">
    <citation type="submission" date="2020-04" db="EMBL/GenBank/DDBJ databases">
        <authorList>
            <person name="Yao Y."/>
            <person name="He Z."/>
        </authorList>
    </citation>
    <scope>NUCLEOTIDE SEQUENCE [LARGE SCALE GENOMIC DNA]</scope>
    <source>
        <strain evidence="6 7">CY-1</strain>
    </source>
</reference>
<dbReference type="GO" id="GO:0007155">
    <property type="term" value="P:cell adhesion"/>
    <property type="evidence" value="ECO:0007669"/>
    <property type="project" value="InterPro"/>
</dbReference>
<name>A0AAE7DGN5_9PSED</name>
<dbReference type="PANTHER" id="PTHR30093">
    <property type="entry name" value="GENERAL SECRETION PATHWAY PROTEIN G"/>
    <property type="match status" value="1"/>
</dbReference>
<dbReference type="PROSITE" id="PS00409">
    <property type="entry name" value="PROKAR_NTER_METHYL"/>
    <property type="match status" value="1"/>
</dbReference>
<feature type="transmembrane region" description="Helical" evidence="5">
    <location>
        <begin position="6"/>
        <end position="30"/>
    </location>
</feature>
<dbReference type="Pfam" id="PF00114">
    <property type="entry name" value="Pilin"/>
    <property type="match status" value="1"/>
</dbReference>
<keyword evidence="5" id="KW-0812">Transmembrane</keyword>
<dbReference type="GeneID" id="72197231"/>
<dbReference type="EMBL" id="CP051487">
    <property type="protein sequence ID" value="QJC81716.1"/>
    <property type="molecule type" value="Genomic_DNA"/>
</dbReference>
<dbReference type="InterPro" id="IPR001082">
    <property type="entry name" value="Pilin"/>
</dbReference>
<dbReference type="Pfam" id="PF07963">
    <property type="entry name" value="N_methyl"/>
    <property type="match status" value="1"/>
</dbReference>
<proteinExistence type="inferred from homology"/>
<dbReference type="AlphaFoldDB" id="A0AAE7DGN5"/>